<dbReference type="Proteomes" id="UP000218209">
    <property type="component" value="Unassembled WGS sequence"/>
</dbReference>
<evidence type="ECO:0000256" key="1">
    <source>
        <dbReference type="SAM" id="MobiDB-lite"/>
    </source>
</evidence>
<accession>A0A1X6NPP5</accession>
<feature type="compositionally biased region" description="Basic and acidic residues" evidence="1">
    <location>
        <begin position="148"/>
        <end position="162"/>
    </location>
</feature>
<dbReference type="EMBL" id="KV919247">
    <property type="protein sequence ID" value="OSX70500.1"/>
    <property type="molecule type" value="Genomic_DNA"/>
</dbReference>
<feature type="compositionally biased region" description="Basic and acidic residues" evidence="1">
    <location>
        <begin position="28"/>
        <end position="44"/>
    </location>
</feature>
<protein>
    <submittedName>
        <fullName evidence="2">Uncharacterized protein</fullName>
    </submittedName>
</protein>
<organism evidence="2 3">
    <name type="scientific">Porphyra umbilicalis</name>
    <name type="common">Purple laver</name>
    <name type="synonym">Red alga</name>
    <dbReference type="NCBI Taxonomy" id="2786"/>
    <lineage>
        <taxon>Eukaryota</taxon>
        <taxon>Rhodophyta</taxon>
        <taxon>Bangiophyceae</taxon>
        <taxon>Bangiales</taxon>
        <taxon>Bangiaceae</taxon>
        <taxon>Porphyra</taxon>
    </lineage>
</organism>
<reference evidence="2 3" key="1">
    <citation type="submission" date="2017-03" db="EMBL/GenBank/DDBJ databases">
        <title>WGS assembly of Porphyra umbilicalis.</title>
        <authorList>
            <person name="Brawley S.H."/>
            <person name="Blouin N.A."/>
            <person name="Ficko-Blean E."/>
            <person name="Wheeler G.L."/>
            <person name="Lohr M."/>
            <person name="Goodson H.V."/>
            <person name="Jenkins J.W."/>
            <person name="Blaby-Haas C.E."/>
            <person name="Helliwell K.E."/>
            <person name="Chan C."/>
            <person name="Marriage T."/>
            <person name="Bhattacharya D."/>
            <person name="Klein A.S."/>
            <person name="Badis Y."/>
            <person name="Brodie J."/>
            <person name="Cao Y."/>
            <person name="Collen J."/>
            <person name="Dittami S.M."/>
            <person name="Gachon C.M."/>
            <person name="Green B.R."/>
            <person name="Karpowicz S."/>
            <person name="Kim J.W."/>
            <person name="Kudahl U."/>
            <person name="Lin S."/>
            <person name="Michel G."/>
            <person name="Mittag M."/>
            <person name="Olson B.J."/>
            <person name="Pangilinan J."/>
            <person name="Peng Y."/>
            <person name="Qiu H."/>
            <person name="Shu S."/>
            <person name="Singer J.T."/>
            <person name="Smith A.G."/>
            <person name="Sprecher B.N."/>
            <person name="Wagner V."/>
            <person name="Wang W."/>
            <person name="Wang Z.-Y."/>
            <person name="Yan J."/>
            <person name="Yarish C."/>
            <person name="Zoeuner-Riek S."/>
            <person name="Zhuang Y."/>
            <person name="Zou Y."/>
            <person name="Lindquist E.A."/>
            <person name="Grimwood J."/>
            <person name="Barry K."/>
            <person name="Rokhsar D.S."/>
            <person name="Schmutz J."/>
            <person name="Stiller J.W."/>
            <person name="Grossman A.R."/>
            <person name="Prochnik S.E."/>
        </authorList>
    </citation>
    <scope>NUCLEOTIDE SEQUENCE [LARGE SCALE GENOMIC DNA]</scope>
    <source>
        <strain evidence="2">4086291</strain>
    </source>
</reference>
<feature type="compositionally biased region" description="Gly residues" evidence="1">
    <location>
        <begin position="1"/>
        <end position="11"/>
    </location>
</feature>
<proteinExistence type="predicted"/>
<evidence type="ECO:0000313" key="2">
    <source>
        <dbReference type="EMBL" id="OSX70500.1"/>
    </source>
</evidence>
<evidence type="ECO:0000313" key="3">
    <source>
        <dbReference type="Proteomes" id="UP000218209"/>
    </source>
</evidence>
<feature type="compositionally biased region" description="Basic and acidic residues" evidence="1">
    <location>
        <begin position="188"/>
        <end position="222"/>
    </location>
</feature>
<sequence length="222" mass="22610">MRRGGGRGGDGGRPRPSPPPGQRRRGRPRDAVDALGGRHRERPVVAHGATGRLDRPPQNARRVEGVAARQPRAGGRRGGSVVAPVSGDPPPLKANDAQVVRRVGGARLQIRVEGAGLGAAGRPAAGFPLPVAVTTVAAVVVAVGGGEAGEHRPHPPAHDRGWGGEPQPAGGGVGRGRRGGGGRPNGGGHDHPPPPLGRPHEQRVEGDKGAERRKGVDEGTKL</sequence>
<feature type="compositionally biased region" description="Low complexity" evidence="1">
    <location>
        <begin position="67"/>
        <end position="86"/>
    </location>
</feature>
<keyword evidence="3" id="KW-1185">Reference proteome</keyword>
<feature type="region of interest" description="Disordered" evidence="1">
    <location>
        <begin position="147"/>
        <end position="222"/>
    </location>
</feature>
<dbReference type="AlphaFoldDB" id="A0A1X6NPP5"/>
<feature type="region of interest" description="Disordered" evidence="1">
    <location>
        <begin position="1"/>
        <end position="95"/>
    </location>
</feature>
<name>A0A1X6NPP5_PORUM</name>
<gene>
    <name evidence="2" type="ORF">BU14_0738s0005</name>
</gene>